<dbReference type="EMBL" id="CP143789">
    <property type="protein sequence ID" value="WVN90034.1"/>
    <property type="molecule type" value="Genomic_DNA"/>
</dbReference>
<protein>
    <submittedName>
        <fullName evidence="1">Uncharacterized protein</fullName>
    </submittedName>
</protein>
<name>A0A1E3I0N6_9TREE</name>
<sequence length="569" mass="62005">MPAPTSLLVNFCPFYNNIFASSRHIDPLPKPLHISPADASTFIGFSLKRKGRMMLDRVAIRFDFDEIPGAKMDSTERQKMYYEGIRKIDLEISKRKERSNFKGKTKASAFNHRSPFLPSSQSRNTIRWPSEITLPGTETTIDNLPDDLLDDLQISPESCFLPPSSWAFGSRSRQAIIGSTSSLASFSTAAASSSVFSGYSADSEWSSETTIPDTISVSKNNQCGTTIIIDSNSSISTLELDVASAETVLVDEDSYTKSMVQSNNSKYSSPDISIHVSAAKETLLFGPELNQAGSSGLSADEKTNIASYRIQRVGPVTGSLHFKKTITAFYSYANSEDDMISVTQNDVKDGISINGSDLSKQSSSCMRYDCPEIFNEPYKNAVQTPITSNLDLSGMLAWSNENEQNQRFDQLPSAFLTRCEIDTSSNFIASSIAHHKHARRTSLSKLDCYNTDNVSFGLGHFPTFSATPDTILHPCIGIGTGEVHYGLTVDIPPRSSSFYSISTAPSSPSPLTPTLSPTVLSSTAIITQNASSASSTPLCNLTSLSPSSKAAMEPRMDISRKEFQTSFTV</sequence>
<organism evidence="1 2">
    <name type="scientific">Cryptococcus depauperatus CBS 7841</name>
    <dbReference type="NCBI Taxonomy" id="1295531"/>
    <lineage>
        <taxon>Eukaryota</taxon>
        <taxon>Fungi</taxon>
        <taxon>Dikarya</taxon>
        <taxon>Basidiomycota</taxon>
        <taxon>Agaricomycotina</taxon>
        <taxon>Tremellomycetes</taxon>
        <taxon>Tremellales</taxon>
        <taxon>Cryptococcaceae</taxon>
        <taxon>Cryptococcus</taxon>
    </lineage>
</organism>
<dbReference type="KEGG" id="cdep:91089475"/>
<evidence type="ECO:0000313" key="1">
    <source>
        <dbReference type="EMBL" id="WVN90034.1"/>
    </source>
</evidence>
<reference evidence="1" key="2">
    <citation type="journal article" date="2022" name="Elife">
        <title>Obligate sexual reproduction of a homothallic fungus closely related to the Cryptococcus pathogenic species complex.</title>
        <authorList>
            <person name="Passer A.R."/>
            <person name="Clancey S.A."/>
            <person name="Shea T."/>
            <person name="David-Palma M."/>
            <person name="Averette A.F."/>
            <person name="Boekhout T."/>
            <person name="Porcel B.M."/>
            <person name="Nowrousian M."/>
            <person name="Cuomo C.A."/>
            <person name="Sun S."/>
            <person name="Heitman J."/>
            <person name="Coelho M.A."/>
        </authorList>
    </citation>
    <scope>NUCLEOTIDE SEQUENCE</scope>
    <source>
        <strain evidence="1">CBS 7841</strain>
    </source>
</reference>
<gene>
    <name evidence="1" type="ORF">L203_105266</name>
</gene>
<keyword evidence="2" id="KW-1185">Reference proteome</keyword>
<dbReference type="Proteomes" id="UP000094043">
    <property type="component" value="Chromosome 6"/>
</dbReference>
<proteinExistence type="predicted"/>
<dbReference type="VEuPathDB" id="FungiDB:L203_05637"/>
<reference evidence="1" key="1">
    <citation type="submission" date="2016-06" db="EMBL/GenBank/DDBJ databases">
        <authorList>
            <person name="Cuomo C."/>
            <person name="Litvintseva A."/>
            <person name="Heitman J."/>
            <person name="Chen Y."/>
            <person name="Sun S."/>
            <person name="Springer D."/>
            <person name="Dromer F."/>
            <person name="Young S."/>
            <person name="Zeng Q."/>
            <person name="Chapman S."/>
            <person name="Gujja S."/>
            <person name="Saif S."/>
            <person name="Birren B."/>
        </authorList>
    </citation>
    <scope>NUCLEOTIDE SEQUENCE</scope>
    <source>
        <strain evidence="1">CBS 7841</strain>
    </source>
</reference>
<evidence type="ECO:0000313" key="2">
    <source>
        <dbReference type="Proteomes" id="UP000094043"/>
    </source>
</evidence>
<dbReference type="AlphaFoldDB" id="A0A1E3I0N6"/>
<reference evidence="1" key="3">
    <citation type="submission" date="2024-01" db="EMBL/GenBank/DDBJ databases">
        <authorList>
            <person name="Coelho M.A."/>
            <person name="David-Palma M."/>
            <person name="Shea T."/>
            <person name="Sun S."/>
            <person name="Cuomo C.A."/>
            <person name="Heitman J."/>
        </authorList>
    </citation>
    <scope>NUCLEOTIDE SEQUENCE</scope>
    <source>
        <strain evidence="1">CBS 7841</strain>
    </source>
</reference>
<dbReference type="GeneID" id="91089475"/>
<dbReference type="RefSeq" id="XP_066070734.1">
    <property type="nucleotide sequence ID" value="XM_066214637.1"/>
</dbReference>
<accession>A0A1E3I0N6</accession>